<reference evidence="1 2" key="1">
    <citation type="journal article" date="2016" name="Int. J. Syst. Evol. Microbiol.">
        <title>Tessaracoccus flavus sp. nov., isolated from the drainage system of a lindane-producing factory.</title>
        <authorList>
            <person name="Kumari R."/>
            <person name="Singh P."/>
            <person name="Schumann P."/>
            <person name="Lal R."/>
        </authorList>
    </citation>
    <scope>NUCLEOTIDE SEQUENCE [LARGE SCALE GENOMIC DNA]</scope>
    <source>
        <strain evidence="1 2">RP1T</strain>
    </source>
</reference>
<evidence type="ECO:0000313" key="2">
    <source>
        <dbReference type="Proteomes" id="UP000188324"/>
    </source>
</evidence>
<sequence length="162" mass="17800">MDDLFAPPGTPWQRLSPNYLKMKLILIPVVWLLLAAPALLVAFLWGPSWAGWAAVAVVAGWIAWRMLRAPLVFKRWGYAERDEDVYLTKGLVFRQLACVPYGRMQLVQVSSGPLQRAFGLASVEMITASSQGGIAIPGLPADDAAALRDRLIRRGETQQAGI</sequence>
<dbReference type="Pfam" id="PF03703">
    <property type="entry name" value="bPH_2"/>
    <property type="match status" value="1"/>
</dbReference>
<dbReference type="Proteomes" id="UP000188324">
    <property type="component" value="Chromosome"/>
</dbReference>
<dbReference type="RefSeq" id="WP_162274453.1">
    <property type="nucleotide sequence ID" value="NZ_CP019605.1"/>
</dbReference>
<dbReference type="EMBL" id="CP019605">
    <property type="protein sequence ID" value="AQP43512.1"/>
    <property type="molecule type" value="Genomic_DNA"/>
</dbReference>
<dbReference type="KEGG" id="tfl:RPIT_00665"/>
<accession>A0A1Q2CBN2</accession>
<protein>
    <submittedName>
        <fullName evidence="1">Uncharacterized protein</fullName>
    </submittedName>
</protein>
<evidence type="ECO:0000313" key="1">
    <source>
        <dbReference type="EMBL" id="AQP43512.1"/>
    </source>
</evidence>
<dbReference type="InterPro" id="IPR005182">
    <property type="entry name" value="YdbS-like_PH"/>
</dbReference>
<name>A0A1Q2CBN2_9ACTN</name>
<dbReference type="PANTHER" id="PTHR34473:SF3">
    <property type="entry name" value="TRANSMEMBRANE PROTEIN-RELATED"/>
    <property type="match status" value="1"/>
</dbReference>
<dbReference type="PANTHER" id="PTHR34473">
    <property type="entry name" value="UPF0699 TRANSMEMBRANE PROTEIN YDBS"/>
    <property type="match status" value="1"/>
</dbReference>
<proteinExistence type="predicted"/>
<keyword evidence="2" id="KW-1185">Reference proteome</keyword>
<dbReference type="AlphaFoldDB" id="A0A1Q2CBN2"/>
<gene>
    <name evidence="1" type="ORF">RPIT_00665</name>
</gene>
<organism evidence="1 2">
    <name type="scientific">Tessaracoccus flavus</name>
    <dbReference type="NCBI Taxonomy" id="1610493"/>
    <lineage>
        <taxon>Bacteria</taxon>
        <taxon>Bacillati</taxon>
        <taxon>Actinomycetota</taxon>
        <taxon>Actinomycetes</taxon>
        <taxon>Propionibacteriales</taxon>
        <taxon>Propionibacteriaceae</taxon>
        <taxon>Tessaracoccus</taxon>
    </lineage>
</organism>
<dbReference type="STRING" id="1610493.RPIT_00665"/>